<dbReference type="InterPro" id="IPR008271">
    <property type="entry name" value="Ser/Thr_kinase_AS"/>
</dbReference>
<dbReference type="PANTHER" id="PTHR24056:SF546">
    <property type="entry name" value="CYCLIN-DEPENDENT KINASE 12"/>
    <property type="match status" value="1"/>
</dbReference>
<evidence type="ECO:0000256" key="4">
    <source>
        <dbReference type="ARBA" id="ARBA00022741"/>
    </source>
</evidence>
<evidence type="ECO:0000256" key="3">
    <source>
        <dbReference type="ARBA" id="ARBA00022679"/>
    </source>
</evidence>
<evidence type="ECO:0000256" key="10">
    <source>
        <dbReference type="ARBA" id="ARBA00042858"/>
    </source>
</evidence>
<keyword evidence="2" id="KW-0723">Serine/threonine-protein kinase</keyword>
<dbReference type="GO" id="GO:0005524">
    <property type="term" value="F:ATP binding"/>
    <property type="evidence" value="ECO:0007669"/>
    <property type="project" value="UniProtKB-UniRule"/>
</dbReference>
<dbReference type="GO" id="GO:0005634">
    <property type="term" value="C:nucleus"/>
    <property type="evidence" value="ECO:0007669"/>
    <property type="project" value="TreeGrafter"/>
</dbReference>
<dbReference type="AlphaFoldDB" id="A0A0Y9VRQ4"/>
<dbReference type="Gene3D" id="1.10.510.10">
    <property type="entry name" value="Transferase(Phosphotransferase) domain 1"/>
    <property type="match status" value="1"/>
</dbReference>
<feature type="domain" description="Protein kinase" evidence="13">
    <location>
        <begin position="408"/>
        <end position="810"/>
    </location>
</feature>
<evidence type="ECO:0000256" key="9">
    <source>
        <dbReference type="ARBA" id="ARBA00041902"/>
    </source>
</evidence>
<protein>
    <recommendedName>
        <fullName evidence="8">Cyclin-dependent kinase 2 homolog</fullName>
    </recommendedName>
    <alternativeName>
        <fullName evidence="9">Cell division control protein 2 homolog</fullName>
    </alternativeName>
    <alternativeName>
        <fullName evidence="10">cdc2-related kinase 2</fullName>
    </alternativeName>
</protein>
<evidence type="ECO:0000256" key="2">
    <source>
        <dbReference type="ARBA" id="ARBA00022527"/>
    </source>
</evidence>
<feature type="region of interest" description="Disordered" evidence="12">
    <location>
        <begin position="1193"/>
        <end position="1214"/>
    </location>
</feature>
<dbReference type="InterPro" id="IPR000719">
    <property type="entry name" value="Prot_kinase_dom"/>
</dbReference>
<dbReference type="SUPFAM" id="SSF56112">
    <property type="entry name" value="Protein kinase-like (PK-like)"/>
    <property type="match status" value="1"/>
</dbReference>
<dbReference type="SMART" id="SM00220">
    <property type="entry name" value="S_TKc"/>
    <property type="match status" value="1"/>
</dbReference>
<dbReference type="PANTHER" id="PTHR24056">
    <property type="entry name" value="CELL DIVISION PROTEIN KINASE"/>
    <property type="match status" value="1"/>
</dbReference>
<feature type="region of interest" description="Disordered" evidence="12">
    <location>
        <begin position="1047"/>
        <end position="1110"/>
    </location>
</feature>
<feature type="binding site" evidence="11">
    <location>
        <position position="437"/>
    </location>
    <ligand>
        <name>ATP</name>
        <dbReference type="ChEBI" id="CHEBI:30616"/>
    </ligand>
</feature>
<evidence type="ECO:0000256" key="7">
    <source>
        <dbReference type="ARBA" id="ARBA00038543"/>
    </source>
</evidence>
<dbReference type="InterPro" id="IPR011009">
    <property type="entry name" value="Kinase-like_dom_sf"/>
</dbReference>
<dbReference type="InterPro" id="IPR050108">
    <property type="entry name" value="CDK"/>
</dbReference>
<organism evidence="14 15">
    <name type="scientific">Plasmodium berghei</name>
    <dbReference type="NCBI Taxonomy" id="5821"/>
    <lineage>
        <taxon>Eukaryota</taxon>
        <taxon>Sar</taxon>
        <taxon>Alveolata</taxon>
        <taxon>Apicomplexa</taxon>
        <taxon>Aconoidasida</taxon>
        <taxon>Haemosporida</taxon>
        <taxon>Plasmodiidae</taxon>
        <taxon>Plasmodium</taxon>
        <taxon>Plasmodium (Vinckeia)</taxon>
    </lineage>
</organism>
<evidence type="ECO:0000256" key="1">
    <source>
        <dbReference type="ARBA" id="ARBA00006485"/>
    </source>
</evidence>
<evidence type="ECO:0000259" key="13">
    <source>
        <dbReference type="PROSITE" id="PS50011"/>
    </source>
</evidence>
<dbReference type="GO" id="GO:0008353">
    <property type="term" value="F:RNA polymerase II CTD heptapeptide repeat kinase activity"/>
    <property type="evidence" value="ECO:0007669"/>
    <property type="project" value="TreeGrafter"/>
</dbReference>
<comment type="subunit">
    <text evidence="7">May form a complex composed of at least the catalytic subunit CRK2 and a cyclin.</text>
</comment>
<sequence length="1214" mass="144593">MNELEENEEEFFLNIFRGGPGKHFFSKNENFFLETNTLENNIRNKLLKNIENPCFLSKLSELKYKLLYDFCVIKKKEIQNKIWKNIENVVNNLCDEDAINVHEHLIKSKKKKDENIFLGYIHIYNNNTTSKDELGSTYLIRSIENDKIEKKNNNMKSYLPQNIDLEKILWNKINLNKYKNFKEINKNINMLWDIYINFNILNLNKCKNKEIVRDILINLIKKDNHLINIIPGNNQIRLSNILNIYKRDKAENKQIKIPILNIETQVQNENQKNVHNENNSDLSFHLNVGSIVEQSPEIVKDNFNNIKNDQNEVQTYLKKEGNGDIKEKDKTIDQTNLYEWKDNSSIKNVFSLFSSTNNSNIILKPKKDILKKIKLKSMKNETENENNLTHELLLYSIKGEIQIKVKNIVKIHQVGQGAYGDVWMAEDIENNKRIALKKLKLNGNKEGLAKTYIREISILNSLQHKNVVELIGVIRTNIIPEEIKSNNILYNFEKKNQLLNYQNVKDKSIDSYIMPDRALKKKLAKCSSIYQSSESSESSESSSDSSDGISCDSDSRLCNKNPLNKKVNSCASIWMVFEYVPFDLSGYSELLREERQQKDRYKNMNLFTIGEIKNIMLQLFQALEYCHKNNVIHRDIKIANLLIDANGILKLADFGLARFHIDSFASNMTNRVITLWYRPPELLLGSENYSSSVDMWSCGCVLGELLTSNPLFTADNESDILKTIVNKIGVPNNNDYKFLKRLPLWNKIKFNPIHPSNINNLNQTKKIETEYIIKNLNGVGEIGLDLLKKLLKWDPLERISAHDALSHPWFRTHPLPEPIQQRCNIKAAHSFMTKSYKKRDAPKINLKKKIQENFRFLNVGKYRKIYFMNKYNGNIPQQLTSQMSHSFLPDNEFQGIKNKYTSNEIELQIGKENKIDKEEKLDNITRIQENIQTDQANAKILSNSADYFEKKNIKKNNNIPDTEIISKDGYGYNKYDKSSQNEYENKYKNIDRQNKYMNKYQNDNKKYYNDIEKKKTSDDYRAGYESNSQWGKGNYIIKDRRSRERRIRGSWSRERRSRERRSRERRSRERRSRERRSRERRSRERRSREIRSREIRSRERRSRERRSREIRSRERRSRERNWHRKEYWKRAGNKRDYRNRDRNKYDERHEEKYDEKYRDRYRSENREKDKWCGKKREYEKEDELNKSRELKKEIKEENRKKQKLNSENIKDEKK</sequence>
<feature type="compositionally biased region" description="Basic residues" evidence="12">
    <location>
        <begin position="1058"/>
        <end position="1085"/>
    </location>
</feature>
<evidence type="ECO:0000256" key="8">
    <source>
        <dbReference type="ARBA" id="ARBA00039612"/>
    </source>
</evidence>
<keyword evidence="5 14" id="KW-0418">Kinase</keyword>
<dbReference type="PROSITE" id="PS50011">
    <property type="entry name" value="PROTEIN_KINASE_DOM"/>
    <property type="match status" value="1"/>
</dbReference>
<evidence type="ECO:0000256" key="5">
    <source>
        <dbReference type="ARBA" id="ARBA00022777"/>
    </source>
</evidence>
<evidence type="ECO:0000256" key="6">
    <source>
        <dbReference type="ARBA" id="ARBA00022840"/>
    </source>
</evidence>
<dbReference type="Proteomes" id="UP000069549">
    <property type="component" value="Chromosome 7"/>
</dbReference>
<proteinExistence type="inferred from homology"/>
<dbReference type="PROSITE" id="PS00108">
    <property type="entry name" value="PROTEIN_KINASE_ST"/>
    <property type="match status" value="1"/>
</dbReference>
<reference evidence="14 15" key="1">
    <citation type="submission" date="2016-02" db="EMBL/GenBank/DDBJ databases">
        <authorList>
            <consortium name="Pathogen Informatics"/>
        </authorList>
    </citation>
    <scope>NUCLEOTIDE SEQUENCE [LARGE SCALE GENOMIC DNA]</scope>
    <source>
        <strain evidence="14 15">K173</strain>
    </source>
</reference>
<evidence type="ECO:0000256" key="12">
    <source>
        <dbReference type="SAM" id="MobiDB-lite"/>
    </source>
</evidence>
<keyword evidence="4 11" id="KW-0547">Nucleotide-binding</keyword>
<keyword evidence="3" id="KW-0808">Transferase</keyword>
<dbReference type="Gene3D" id="3.30.200.20">
    <property type="entry name" value="Phosphorylase Kinase, domain 1"/>
    <property type="match status" value="2"/>
</dbReference>
<evidence type="ECO:0000313" key="14">
    <source>
        <dbReference type="EMBL" id="CXI26321.1"/>
    </source>
</evidence>
<dbReference type="InterPro" id="IPR017441">
    <property type="entry name" value="Protein_kinase_ATP_BS"/>
</dbReference>
<dbReference type="GO" id="GO:0000307">
    <property type="term" value="C:cyclin-dependent protein kinase holoenzyme complex"/>
    <property type="evidence" value="ECO:0007669"/>
    <property type="project" value="TreeGrafter"/>
</dbReference>
<dbReference type="PROSITE" id="PS00107">
    <property type="entry name" value="PROTEIN_KINASE_ATP"/>
    <property type="match status" value="1"/>
</dbReference>
<feature type="compositionally biased region" description="Basic and acidic residues" evidence="12">
    <location>
        <begin position="1086"/>
        <end position="1097"/>
    </location>
</feature>
<comment type="similarity">
    <text evidence="1">Belongs to the protein kinase superfamily. CMGC Ser/Thr protein kinase family. CDC2/CDKX subfamily.</text>
</comment>
<gene>
    <name evidence="14" type="primary">CRK3</name>
    <name evidence="14" type="ORF">PBK173_000136600</name>
</gene>
<accession>A0A0Y9VRQ4</accession>
<dbReference type="GO" id="GO:0032968">
    <property type="term" value="P:positive regulation of transcription elongation by RNA polymerase II"/>
    <property type="evidence" value="ECO:0007669"/>
    <property type="project" value="TreeGrafter"/>
</dbReference>
<evidence type="ECO:0000256" key="11">
    <source>
        <dbReference type="PROSITE-ProRule" id="PRU10141"/>
    </source>
</evidence>
<evidence type="ECO:0000313" key="15">
    <source>
        <dbReference type="Proteomes" id="UP000069549"/>
    </source>
</evidence>
<dbReference type="EMBL" id="LT160027">
    <property type="protein sequence ID" value="CXI26321.1"/>
    <property type="molecule type" value="Genomic_DNA"/>
</dbReference>
<name>A0A0Y9VRQ4_PLABE</name>
<keyword evidence="6 11" id="KW-0067">ATP-binding</keyword>
<dbReference type="Pfam" id="PF00069">
    <property type="entry name" value="Pkinase"/>
    <property type="match status" value="2"/>
</dbReference>
<dbReference type="VEuPathDB" id="PlasmoDB:PBANKA_0717300"/>
<dbReference type="FunFam" id="1.10.510.10:FF:000624">
    <property type="entry name" value="Mitogen-activated protein kinase"/>
    <property type="match status" value="1"/>
</dbReference>